<evidence type="ECO:0000313" key="2">
    <source>
        <dbReference type="EMBL" id="MFD1265064.1"/>
    </source>
</evidence>
<feature type="region of interest" description="Disordered" evidence="1">
    <location>
        <begin position="1"/>
        <end position="34"/>
    </location>
</feature>
<dbReference type="Proteomes" id="UP001597158">
    <property type="component" value="Unassembled WGS sequence"/>
</dbReference>
<feature type="compositionally biased region" description="Low complexity" evidence="1">
    <location>
        <begin position="1"/>
        <end position="15"/>
    </location>
</feature>
<organism evidence="2 3">
    <name type="scientific">Thauera mechernichensis</name>
    <dbReference type="NCBI Taxonomy" id="82788"/>
    <lineage>
        <taxon>Bacteria</taxon>
        <taxon>Pseudomonadati</taxon>
        <taxon>Pseudomonadota</taxon>
        <taxon>Betaproteobacteria</taxon>
        <taxon>Rhodocyclales</taxon>
        <taxon>Zoogloeaceae</taxon>
        <taxon>Thauera</taxon>
    </lineage>
</organism>
<evidence type="ECO:0000256" key="1">
    <source>
        <dbReference type="SAM" id="MobiDB-lite"/>
    </source>
</evidence>
<evidence type="ECO:0000313" key="3">
    <source>
        <dbReference type="Proteomes" id="UP001597158"/>
    </source>
</evidence>
<name>A0ABW3WGV3_9RHOO</name>
<keyword evidence="3" id="KW-1185">Reference proteome</keyword>
<reference evidence="3" key="1">
    <citation type="journal article" date="2019" name="Int. J. Syst. Evol. Microbiol.">
        <title>The Global Catalogue of Microorganisms (GCM) 10K type strain sequencing project: providing services to taxonomists for standard genome sequencing and annotation.</title>
        <authorList>
            <consortium name="The Broad Institute Genomics Platform"/>
            <consortium name="The Broad Institute Genome Sequencing Center for Infectious Disease"/>
            <person name="Wu L."/>
            <person name="Ma J."/>
        </authorList>
    </citation>
    <scope>NUCLEOTIDE SEQUENCE [LARGE SCALE GENOMIC DNA]</scope>
    <source>
        <strain evidence="3">CCUG 48884</strain>
    </source>
</reference>
<protein>
    <submittedName>
        <fullName evidence="2">HI1506-related protein</fullName>
    </submittedName>
</protein>
<proteinExistence type="predicted"/>
<comment type="caution">
    <text evidence="2">The sequence shown here is derived from an EMBL/GenBank/DDBJ whole genome shotgun (WGS) entry which is preliminary data.</text>
</comment>
<dbReference type="SUPFAM" id="SSF160059">
    <property type="entry name" value="PriA/YqbF domain"/>
    <property type="match status" value="1"/>
</dbReference>
<gene>
    <name evidence="2" type="ORF">ACFQ4M_15925</name>
</gene>
<accession>A0ABW3WGV3</accession>
<sequence>MTASPKGKGQAKPPAAGGGRPGTTGPDGAADEPAREALARAAEAVVQPGEDAGELYQATLEAAEPVVTHLRVRALQDGFRRCGRAWPAAGVEVSVDEFDHAELMRLMADPELVVESVCRPLPEIE</sequence>
<dbReference type="EMBL" id="JBHTMC010000027">
    <property type="protein sequence ID" value="MFD1265064.1"/>
    <property type="molecule type" value="Genomic_DNA"/>
</dbReference>
<dbReference type="RefSeq" id="WP_157354518.1">
    <property type="nucleotide sequence ID" value="NZ_JARQZE010000001.1"/>
</dbReference>